<dbReference type="GO" id="GO:0005524">
    <property type="term" value="F:ATP binding"/>
    <property type="evidence" value="ECO:0007669"/>
    <property type="project" value="UniProtKB-KW"/>
</dbReference>
<gene>
    <name evidence="6" type="ORF">ATH84_10366</name>
</gene>
<evidence type="ECO:0000256" key="2">
    <source>
        <dbReference type="ARBA" id="ARBA00022448"/>
    </source>
</evidence>
<comment type="caution">
    <text evidence="6">The sequence shown here is derived from an EMBL/GenBank/DDBJ whole genome shotgun (WGS) entry which is preliminary data.</text>
</comment>
<proteinExistence type="inferred from homology"/>
<dbReference type="PROSITE" id="PS50893">
    <property type="entry name" value="ABC_TRANSPORTER_2"/>
    <property type="match status" value="2"/>
</dbReference>
<dbReference type="InterPro" id="IPR015856">
    <property type="entry name" value="ABC_transpr_CbiO/EcfA_su"/>
</dbReference>
<comment type="similarity">
    <text evidence="1">Belongs to the ABC transporter superfamily.</text>
</comment>
<dbReference type="SMART" id="SM00382">
    <property type="entry name" value="AAA"/>
    <property type="match status" value="2"/>
</dbReference>
<dbReference type="Gene3D" id="3.40.50.300">
    <property type="entry name" value="P-loop containing nucleotide triphosphate hydrolases"/>
    <property type="match status" value="2"/>
</dbReference>
<keyword evidence="3" id="KW-0547">Nucleotide-binding</keyword>
<reference evidence="6 7" key="1">
    <citation type="submission" date="2018-08" db="EMBL/GenBank/DDBJ databases">
        <title>Genomic Encyclopedia of Archaeal and Bacterial Type Strains, Phase II (KMG-II): from individual species to whole genera.</title>
        <authorList>
            <person name="Goeker M."/>
        </authorList>
    </citation>
    <scope>NUCLEOTIDE SEQUENCE [LARGE SCALE GENOMIC DNA]</scope>
    <source>
        <strain evidence="6 7">DSM 582</strain>
    </source>
</reference>
<keyword evidence="2" id="KW-0813">Transport</keyword>
<feature type="domain" description="ABC transporter" evidence="5">
    <location>
        <begin position="3"/>
        <end position="235"/>
    </location>
</feature>
<dbReference type="PANTHER" id="PTHR43553:SF24">
    <property type="entry name" value="ENERGY-COUPLING FACTOR TRANSPORTER ATP-BINDING PROTEIN ECFA1"/>
    <property type="match status" value="1"/>
</dbReference>
<dbReference type="Pfam" id="PF00005">
    <property type="entry name" value="ABC_tran"/>
    <property type="match status" value="2"/>
</dbReference>
<dbReference type="InterPro" id="IPR003439">
    <property type="entry name" value="ABC_transporter-like_ATP-bd"/>
</dbReference>
<protein>
    <submittedName>
        <fullName evidence="6">Energy-coupling factor transport system ATP-binding protein</fullName>
    </submittedName>
</protein>
<evidence type="ECO:0000256" key="1">
    <source>
        <dbReference type="ARBA" id="ARBA00005417"/>
    </source>
</evidence>
<dbReference type="GO" id="GO:0042626">
    <property type="term" value="F:ATPase-coupled transmembrane transporter activity"/>
    <property type="evidence" value="ECO:0007669"/>
    <property type="project" value="TreeGrafter"/>
</dbReference>
<organism evidence="6 7">
    <name type="scientific">Paracoccus versutus</name>
    <name type="common">Thiobacillus versutus</name>
    <dbReference type="NCBI Taxonomy" id="34007"/>
    <lineage>
        <taxon>Bacteria</taxon>
        <taxon>Pseudomonadati</taxon>
        <taxon>Pseudomonadota</taxon>
        <taxon>Alphaproteobacteria</taxon>
        <taxon>Rhodobacterales</taxon>
        <taxon>Paracoccaceae</taxon>
        <taxon>Paracoccus</taxon>
    </lineage>
</organism>
<sequence length="459" mass="48974">MSLSLRGLRFSWPGGPAVLDELDLDLPPGERVAVIAGNGAGKSTLARCAAGLAGSEAVLWRGRPLAALAGTERVATVQLVGQRPDLQLSGRAATVRAEIAFGPENLGLPRSQVLDRVEAAMEAMGLTALALRDPRRLSGGETQRLAIAGALAMRPALLILDEPLTDLDHEAREGLTQRLTRLAPDMSVLALDVSAEAWRAQGFQLMQLRDGRLHPFQDMPQPSPPAARPVESGDMITIRDLDFAHDPARPLFRGLELDLPQGAAVAITGPNGAGKTTLMRLIAGLERPSKGRITVAGVQVGPAKPKELAAVLGMVLQNSDRQFLAATLLDEAMMAPRLHRLPDPPGLALRALAALGLEALALAHPLDQHNGARRLTAVAAAIAHRPRLLILDETQRGLDPRHQHRLERAITEFTQSGGTVLFVCHDEGFVRRNASHRLAVSGGQIGLSRLSEIGETARF</sequence>
<dbReference type="GO" id="GO:0016887">
    <property type="term" value="F:ATP hydrolysis activity"/>
    <property type="evidence" value="ECO:0007669"/>
    <property type="project" value="InterPro"/>
</dbReference>
<dbReference type="RefSeq" id="WP_036757493.1">
    <property type="nucleotide sequence ID" value="NZ_CP035284.1"/>
</dbReference>
<feature type="domain" description="ABC transporter" evidence="5">
    <location>
        <begin position="236"/>
        <end position="459"/>
    </location>
</feature>
<dbReference type="InterPro" id="IPR003593">
    <property type="entry name" value="AAA+_ATPase"/>
</dbReference>
<dbReference type="PANTHER" id="PTHR43553">
    <property type="entry name" value="HEAVY METAL TRANSPORTER"/>
    <property type="match status" value="1"/>
</dbReference>
<name>A0AAQ0KKK8_PARVE</name>
<evidence type="ECO:0000313" key="7">
    <source>
        <dbReference type="Proteomes" id="UP000256794"/>
    </source>
</evidence>
<dbReference type="InterPro" id="IPR027417">
    <property type="entry name" value="P-loop_NTPase"/>
</dbReference>
<keyword evidence="7" id="KW-1185">Reference proteome</keyword>
<dbReference type="InterPro" id="IPR050095">
    <property type="entry name" value="ECF_ABC_transporter_ATP-bd"/>
</dbReference>
<dbReference type="Proteomes" id="UP000256794">
    <property type="component" value="Unassembled WGS sequence"/>
</dbReference>
<accession>A0AAQ0KKK8</accession>
<evidence type="ECO:0000259" key="5">
    <source>
        <dbReference type="PROSITE" id="PS50893"/>
    </source>
</evidence>
<evidence type="ECO:0000256" key="3">
    <source>
        <dbReference type="ARBA" id="ARBA00022741"/>
    </source>
</evidence>
<evidence type="ECO:0000256" key="4">
    <source>
        <dbReference type="ARBA" id="ARBA00022840"/>
    </source>
</evidence>
<evidence type="ECO:0000313" key="6">
    <source>
        <dbReference type="EMBL" id="REG35245.1"/>
    </source>
</evidence>
<keyword evidence="4 6" id="KW-0067">ATP-binding</keyword>
<dbReference type="GO" id="GO:0043190">
    <property type="term" value="C:ATP-binding cassette (ABC) transporter complex"/>
    <property type="evidence" value="ECO:0007669"/>
    <property type="project" value="TreeGrafter"/>
</dbReference>
<dbReference type="CDD" id="cd03225">
    <property type="entry name" value="ABC_cobalt_CbiO_domain1"/>
    <property type="match status" value="2"/>
</dbReference>
<dbReference type="EMBL" id="QUMX01000036">
    <property type="protein sequence ID" value="REG35245.1"/>
    <property type="molecule type" value="Genomic_DNA"/>
</dbReference>
<dbReference type="SUPFAM" id="SSF52540">
    <property type="entry name" value="P-loop containing nucleoside triphosphate hydrolases"/>
    <property type="match status" value="2"/>
</dbReference>
<dbReference type="AlphaFoldDB" id="A0AAQ0KKK8"/>